<keyword evidence="1" id="KW-0812">Transmembrane</keyword>
<reference evidence="2" key="1">
    <citation type="journal article" date="2020" name="Stud. Mycol.">
        <title>101 Dothideomycetes genomes: a test case for predicting lifestyles and emergence of pathogens.</title>
        <authorList>
            <person name="Haridas S."/>
            <person name="Albert R."/>
            <person name="Binder M."/>
            <person name="Bloem J."/>
            <person name="Labutti K."/>
            <person name="Salamov A."/>
            <person name="Andreopoulos B."/>
            <person name="Baker S."/>
            <person name="Barry K."/>
            <person name="Bills G."/>
            <person name="Bluhm B."/>
            <person name="Cannon C."/>
            <person name="Castanera R."/>
            <person name="Culley D."/>
            <person name="Daum C."/>
            <person name="Ezra D."/>
            <person name="Gonzalez J."/>
            <person name="Henrissat B."/>
            <person name="Kuo A."/>
            <person name="Liang C."/>
            <person name="Lipzen A."/>
            <person name="Lutzoni F."/>
            <person name="Magnuson J."/>
            <person name="Mondo S."/>
            <person name="Nolan M."/>
            <person name="Ohm R."/>
            <person name="Pangilinan J."/>
            <person name="Park H.-J."/>
            <person name="Ramirez L."/>
            <person name="Alfaro M."/>
            <person name="Sun H."/>
            <person name="Tritt A."/>
            <person name="Yoshinaga Y."/>
            <person name="Zwiers L.-H."/>
            <person name="Turgeon B."/>
            <person name="Goodwin S."/>
            <person name="Spatafora J."/>
            <person name="Crous P."/>
            <person name="Grigoriev I."/>
        </authorList>
    </citation>
    <scope>NUCLEOTIDE SEQUENCE</scope>
    <source>
        <strain evidence="2">CBS 675.92</strain>
    </source>
</reference>
<accession>A0A6A5TZU6</accession>
<sequence>MPPLLSATPSQTLTKHGPHWYLDDPPVISPPNLPPPLPKLTFHKPPLNLDKGAKIAICFSAVLLIAGITGLVYFNRWLKKGRRGRGADTTSVDIRSSTVVRITILVTNHRKVDFSNHP</sequence>
<feature type="transmembrane region" description="Helical" evidence="1">
    <location>
        <begin position="53"/>
        <end position="74"/>
    </location>
</feature>
<dbReference type="AlphaFoldDB" id="A0A6A5TZU6"/>
<protein>
    <submittedName>
        <fullName evidence="2">Uncharacterized protein</fullName>
    </submittedName>
</protein>
<evidence type="ECO:0000313" key="3">
    <source>
        <dbReference type="Proteomes" id="UP000800035"/>
    </source>
</evidence>
<dbReference type="Proteomes" id="UP000800035">
    <property type="component" value="Unassembled WGS sequence"/>
</dbReference>
<dbReference type="EMBL" id="ML976999">
    <property type="protein sequence ID" value="KAF1954467.1"/>
    <property type="molecule type" value="Genomic_DNA"/>
</dbReference>
<keyword evidence="3" id="KW-1185">Reference proteome</keyword>
<keyword evidence="1" id="KW-0472">Membrane</keyword>
<keyword evidence="1" id="KW-1133">Transmembrane helix</keyword>
<evidence type="ECO:0000313" key="2">
    <source>
        <dbReference type="EMBL" id="KAF1954467.1"/>
    </source>
</evidence>
<gene>
    <name evidence="2" type="ORF">CC80DRAFT_506476</name>
</gene>
<proteinExistence type="predicted"/>
<name>A0A6A5TZU6_9PLEO</name>
<organism evidence="2 3">
    <name type="scientific">Byssothecium circinans</name>
    <dbReference type="NCBI Taxonomy" id="147558"/>
    <lineage>
        <taxon>Eukaryota</taxon>
        <taxon>Fungi</taxon>
        <taxon>Dikarya</taxon>
        <taxon>Ascomycota</taxon>
        <taxon>Pezizomycotina</taxon>
        <taxon>Dothideomycetes</taxon>
        <taxon>Pleosporomycetidae</taxon>
        <taxon>Pleosporales</taxon>
        <taxon>Massarineae</taxon>
        <taxon>Massarinaceae</taxon>
        <taxon>Byssothecium</taxon>
    </lineage>
</organism>
<evidence type="ECO:0000256" key="1">
    <source>
        <dbReference type="SAM" id="Phobius"/>
    </source>
</evidence>